<dbReference type="Pfam" id="PF04377">
    <property type="entry name" value="ATE_C"/>
    <property type="match status" value="1"/>
</dbReference>
<dbReference type="EMBL" id="MRZV01000092">
    <property type="protein sequence ID" value="PIK59131.1"/>
    <property type="molecule type" value="Genomic_DNA"/>
</dbReference>
<dbReference type="AlphaFoldDB" id="A0A2G8LFV5"/>
<accession>A0A2G8LFV5</accession>
<dbReference type="PIRSF" id="PIRSF037207">
    <property type="entry name" value="ATE1_euk"/>
    <property type="match status" value="1"/>
</dbReference>
<dbReference type="STRING" id="307972.A0A2G8LFV5"/>
<feature type="compositionally biased region" description="Basic and acidic residues" evidence="6">
    <location>
        <begin position="83"/>
        <end position="101"/>
    </location>
</feature>
<name>A0A2G8LFV5_STIJA</name>
<keyword evidence="10" id="KW-1185">Reference proteome</keyword>
<sequence>MARKSGKYVYKPSMDITCCPCYSVKCAALDFQVSKAHKKILNRVTRYLKTGTRRPSKPKEEESMEAAEPGEPSCSWMDDEDDEKKNDKDVAVKEVDPEKVSEASGNTDIEMKEDTEEGEATEKQQGEGGEEPMSNDAADSRPKKKKAGQSTKTCLISQSQTQMGYITHNNLEQSTYGWGGGGEGRDPSKPPPKKAKQLRREKKLAKLAAAKQASGNTDMNEETMEVETKQEPTKPEKPKQAKTKPEKPKAEDISEGSSVELVRSQPRRFEFNSTFDESYALYKKYQMAIHKDKPSQCSVAQFTRFLVESPLQEETKYPFPKYGFGSFHQHYRIDGKLVAVAVLDILPHSVSSVYFYYDPDYHFLSLGKLFCSTRDCIYSRLAQNLEQNGTLLYGLLHS</sequence>
<evidence type="ECO:0000256" key="2">
    <source>
        <dbReference type="ARBA" id="ARBA00022679"/>
    </source>
</evidence>
<evidence type="ECO:0000313" key="9">
    <source>
        <dbReference type="EMBL" id="PIK59131.1"/>
    </source>
</evidence>
<gene>
    <name evidence="9" type="ORF">BSL78_03936</name>
</gene>
<feature type="compositionally biased region" description="Polar residues" evidence="6">
    <location>
        <begin position="148"/>
        <end position="176"/>
    </location>
</feature>
<dbReference type="Pfam" id="PF04376">
    <property type="entry name" value="ATE_N"/>
    <property type="match status" value="1"/>
</dbReference>
<organism evidence="9 10">
    <name type="scientific">Stichopus japonicus</name>
    <name type="common">Sea cucumber</name>
    <dbReference type="NCBI Taxonomy" id="307972"/>
    <lineage>
        <taxon>Eukaryota</taxon>
        <taxon>Metazoa</taxon>
        <taxon>Echinodermata</taxon>
        <taxon>Eleutherozoa</taxon>
        <taxon>Echinozoa</taxon>
        <taxon>Holothuroidea</taxon>
        <taxon>Aspidochirotacea</taxon>
        <taxon>Aspidochirotida</taxon>
        <taxon>Stichopodidae</taxon>
        <taxon>Apostichopus</taxon>
    </lineage>
</organism>
<evidence type="ECO:0000256" key="1">
    <source>
        <dbReference type="ARBA" id="ARBA00009991"/>
    </source>
</evidence>
<evidence type="ECO:0000259" key="8">
    <source>
        <dbReference type="Pfam" id="PF04377"/>
    </source>
</evidence>
<dbReference type="EC" id="2.3.2.8" evidence="5"/>
<comment type="similarity">
    <text evidence="1 5">Belongs to the R-transferase family.</text>
</comment>
<evidence type="ECO:0000256" key="3">
    <source>
        <dbReference type="ARBA" id="ARBA00022786"/>
    </source>
</evidence>
<dbReference type="InterPro" id="IPR007472">
    <property type="entry name" value="N-end_Aminoacyl_Trfase_C"/>
</dbReference>
<reference evidence="9 10" key="1">
    <citation type="journal article" date="2017" name="PLoS Biol.">
        <title>The sea cucumber genome provides insights into morphological evolution and visceral regeneration.</title>
        <authorList>
            <person name="Zhang X."/>
            <person name="Sun L."/>
            <person name="Yuan J."/>
            <person name="Sun Y."/>
            <person name="Gao Y."/>
            <person name="Zhang L."/>
            <person name="Li S."/>
            <person name="Dai H."/>
            <person name="Hamel J.F."/>
            <person name="Liu C."/>
            <person name="Yu Y."/>
            <person name="Liu S."/>
            <person name="Lin W."/>
            <person name="Guo K."/>
            <person name="Jin S."/>
            <person name="Xu P."/>
            <person name="Storey K.B."/>
            <person name="Huan P."/>
            <person name="Zhang T."/>
            <person name="Zhou Y."/>
            <person name="Zhang J."/>
            <person name="Lin C."/>
            <person name="Li X."/>
            <person name="Xing L."/>
            <person name="Huo D."/>
            <person name="Sun M."/>
            <person name="Wang L."/>
            <person name="Mercier A."/>
            <person name="Li F."/>
            <person name="Yang H."/>
            <person name="Xiang J."/>
        </authorList>
    </citation>
    <scope>NUCLEOTIDE SEQUENCE [LARGE SCALE GENOMIC DNA]</scope>
    <source>
        <strain evidence="9">Shaxun</strain>
        <tissue evidence="9">Muscle</tissue>
    </source>
</reference>
<comment type="caution">
    <text evidence="9">The sequence shown here is derived from an EMBL/GenBank/DDBJ whole genome shotgun (WGS) entry which is preliminary data.</text>
</comment>
<comment type="function">
    <text evidence="5">Involved in the post-translational conjugation of arginine to the N-terminal aspartate or glutamate of a protein. This arginylation is required for degradation of the protein via the ubiquitin pathway.</text>
</comment>
<keyword evidence="2 5" id="KW-0808">Transferase</keyword>
<keyword evidence="4 5" id="KW-0012">Acyltransferase</keyword>
<keyword evidence="3 5" id="KW-0833">Ubl conjugation pathway</keyword>
<feature type="compositionally biased region" description="Basic and acidic residues" evidence="6">
    <location>
        <begin position="226"/>
        <end position="252"/>
    </location>
</feature>
<evidence type="ECO:0000256" key="6">
    <source>
        <dbReference type="SAM" id="MobiDB-lite"/>
    </source>
</evidence>
<feature type="domain" description="N-end aminoacyl transferase N-terminal" evidence="7">
    <location>
        <begin position="3"/>
        <end position="39"/>
    </location>
</feature>
<dbReference type="PANTHER" id="PTHR21367">
    <property type="entry name" value="ARGININE-TRNA-PROTEIN TRANSFERASE 1"/>
    <property type="match status" value="1"/>
</dbReference>
<dbReference type="GO" id="GO:0004057">
    <property type="term" value="F:arginyl-tRNA--protein transferase activity"/>
    <property type="evidence" value="ECO:0007669"/>
    <property type="project" value="UniProtKB-EC"/>
</dbReference>
<dbReference type="InterPro" id="IPR007471">
    <property type="entry name" value="N-end_Aminoacyl_Trfase_N"/>
</dbReference>
<proteinExistence type="inferred from homology"/>
<feature type="region of interest" description="Disordered" evidence="6">
    <location>
        <begin position="51"/>
        <end position="259"/>
    </location>
</feature>
<evidence type="ECO:0000256" key="4">
    <source>
        <dbReference type="ARBA" id="ARBA00023315"/>
    </source>
</evidence>
<dbReference type="PANTHER" id="PTHR21367:SF1">
    <property type="entry name" value="ARGINYL-TRNA--PROTEIN TRANSFERASE 1"/>
    <property type="match status" value="1"/>
</dbReference>
<feature type="compositionally biased region" description="Basic residues" evidence="6">
    <location>
        <begin position="191"/>
        <end position="205"/>
    </location>
</feature>
<evidence type="ECO:0000256" key="5">
    <source>
        <dbReference type="PIRNR" id="PIRNR037207"/>
    </source>
</evidence>
<dbReference type="InterPro" id="IPR017137">
    <property type="entry name" value="Arg-tRNA-P_Trfase_1_euk"/>
</dbReference>
<comment type="catalytic activity">
    <reaction evidence="5">
        <text>an N-terminal L-alpha-aminoacyl-[protein] + L-arginyl-tRNA(Arg) = an N-terminal L-arginyl-L-aminoacyl-[protein] + tRNA(Arg) + H(+)</text>
        <dbReference type="Rhea" id="RHEA:10208"/>
        <dbReference type="Rhea" id="RHEA-COMP:9658"/>
        <dbReference type="Rhea" id="RHEA-COMP:9673"/>
        <dbReference type="Rhea" id="RHEA-COMP:10636"/>
        <dbReference type="Rhea" id="RHEA-COMP:10638"/>
        <dbReference type="ChEBI" id="CHEBI:15378"/>
        <dbReference type="ChEBI" id="CHEBI:78442"/>
        <dbReference type="ChEBI" id="CHEBI:78513"/>
        <dbReference type="ChEBI" id="CHEBI:78597"/>
        <dbReference type="ChEBI" id="CHEBI:83562"/>
        <dbReference type="EC" id="2.3.2.8"/>
    </reaction>
</comment>
<evidence type="ECO:0000313" key="10">
    <source>
        <dbReference type="Proteomes" id="UP000230750"/>
    </source>
</evidence>
<dbReference type="Proteomes" id="UP000230750">
    <property type="component" value="Unassembled WGS sequence"/>
</dbReference>
<dbReference type="InterPro" id="IPR030700">
    <property type="entry name" value="N-end_Aminoacyl_Trfase"/>
</dbReference>
<evidence type="ECO:0000259" key="7">
    <source>
        <dbReference type="Pfam" id="PF04376"/>
    </source>
</evidence>
<dbReference type="GO" id="GO:0005737">
    <property type="term" value="C:cytoplasm"/>
    <property type="evidence" value="ECO:0007669"/>
    <property type="project" value="TreeGrafter"/>
</dbReference>
<protein>
    <recommendedName>
        <fullName evidence="5">Arginyl-tRNA--protein transferase 1</fullName>
        <shortName evidence="5">Arginyltransferase 1</shortName>
        <shortName evidence="5">R-transferase 1</shortName>
        <ecNumber evidence="5">2.3.2.8</ecNumber>
    </recommendedName>
    <alternativeName>
        <fullName evidence="5">Arginine-tRNA--protein transferase 1</fullName>
    </alternativeName>
</protein>
<dbReference type="OrthoDB" id="74183at2759"/>
<feature type="domain" description="N-end rule aminoacyl transferase C-terminal" evidence="8">
    <location>
        <begin position="277"/>
        <end position="370"/>
    </location>
</feature>